<gene>
    <name evidence="5" type="ORF">AYBTSS11_LOCUS31509</name>
</gene>
<organism evidence="5 6">
    <name type="scientific">Sphenostylis stenocarpa</name>
    <dbReference type="NCBI Taxonomy" id="92480"/>
    <lineage>
        <taxon>Eukaryota</taxon>
        <taxon>Viridiplantae</taxon>
        <taxon>Streptophyta</taxon>
        <taxon>Embryophyta</taxon>
        <taxon>Tracheophyta</taxon>
        <taxon>Spermatophyta</taxon>
        <taxon>Magnoliopsida</taxon>
        <taxon>eudicotyledons</taxon>
        <taxon>Gunneridae</taxon>
        <taxon>Pentapetalae</taxon>
        <taxon>rosids</taxon>
        <taxon>fabids</taxon>
        <taxon>Fabales</taxon>
        <taxon>Fabaceae</taxon>
        <taxon>Papilionoideae</taxon>
        <taxon>50 kb inversion clade</taxon>
        <taxon>NPAAA clade</taxon>
        <taxon>indigoferoid/millettioid clade</taxon>
        <taxon>Phaseoleae</taxon>
        <taxon>Sphenostylis</taxon>
    </lineage>
</organism>
<keyword evidence="6" id="KW-1185">Reference proteome</keyword>
<dbReference type="EMBL" id="OY731408">
    <property type="protein sequence ID" value="CAJ1979295.1"/>
    <property type="molecule type" value="Genomic_DNA"/>
</dbReference>
<keyword evidence="4" id="KW-1133">Transmembrane helix</keyword>
<name>A0AA87BDC3_9FABA</name>
<keyword evidence="2" id="KW-0131">Cell cycle</keyword>
<dbReference type="Pfam" id="PF04499">
    <property type="entry name" value="SAPS"/>
    <property type="match status" value="1"/>
</dbReference>
<evidence type="ECO:0000256" key="4">
    <source>
        <dbReference type="SAM" id="Phobius"/>
    </source>
</evidence>
<feature type="compositionally biased region" description="Acidic residues" evidence="3">
    <location>
        <begin position="710"/>
        <end position="722"/>
    </location>
</feature>
<feature type="transmembrane region" description="Helical" evidence="4">
    <location>
        <begin position="88"/>
        <end position="112"/>
    </location>
</feature>
<feature type="transmembrane region" description="Helical" evidence="4">
    <location>
        <begin position="52"/>
        <end position="76"/>
    </location>
</feature>
<dbReference type="Gramene" id="rna-AYBTSS11_LOCUS31509">
    <property type="protein sequence ID" value="CAJ1979295.1"/>
    <property type="gene ID" value="gene-AYBTSS11_LOCUS31509"/>
</dbReference>
<dbReference type="PANTHER" id="PTHR12634">
    <property type="entry name" value="SIT4 YEAST -ASSOCIATING PROTEIN-RELATED"/>
    <property type="match status" value="1"/>
</dbReference>
<dbReference type="GO" id="GO:0019903">
    <property type="term" value="F:protein phosphatase binding"/>
    <property type="evidence" value="ECO:0007669"/>
    <property type="project" value="InterPro"/>
</dbReference>
<evidence type="ECO:0000313" key="5">
    <source>
        <dbReference type="EMBL" id="CAJ1979295.1"/>
    </source>
</evidence>
<reference evidence="5" key="1">
    <citation type="submission" date="2023-10" db="EMBL/GenBank/DDBJ databases">
        <authorList>
            <person name="Domelevo Entfellner J.-B."/>
        </authorList>
    </citation>
    <scope>NUCLEOTIDE SEQUENCE</scope>
</reference>
<dbReference type="InterPro" id="IPR007587">
    <property type="entry name" value="SAPS"/>
</dbReference>
<dbReference type="PANTHER" id="PTHR12634:SF8">
    <property type="entry name" value="FIERY MOUNTAIN, ISOFORM D"/>
    <property type="match status" value="1"/>
</dbReference>
<evidence type="ECO:0000256" key="1">
    <source>
        <dbReference type="ARBA" id="ARBA00006180"/>
    </source>
</evidence>
<accession>A0AA87BDC3</accession>
<dbReference type="GO" id="GO:0019888">
    <property type="term" value="F:protein phosphatase regulator activity"/>
    <property type="evidence" value="ECO:0007669"/>
    <property type="project" value="TreeGrafter"/>
</dbReference>
<feature type="compositionally biased region" description="Low complexity" evidence="3">
    <location>
        <begin position="843"/>
        <end position="863"/>
    </location>
</feature>
<feature type="compositionally biased region" description="Polar residues" evidence="3">
    <location>
        <begin position="700"/>
        <end position="709"/>
    </location>
</feature>
<feature type="compositionally biased region" description="Polar residues" evidence="3">
    <location>
        <begin position="815"/>
        <end position="841"/>
    </location>
</feature>
<comment type="similarity">
    <text evidence="1">Belongs to the SAPS family.</text>
</comment>
<dbReference type="Proteomes" id="UP001189624">
    <property type="component" value="Chromosome 11"/>
</dbReference>
<feature type="compositionally biased region" description="Low complexity" evidence="3">
    <location>
        <begin position="732"/>
        <end position="744"/>
    </location>
</feature>
<dbReference type="AlphaFoldDB" id="A0AA87BDC3"/>
<feature type="region of interest" description="Disordered" evidence="3">
    <location>
        <begin position="781"/>
        <end position="863"/>
    </location>
</feature>
<keyword evidence="4" id="KW-0812">Transmembrane</keyword>
<feature type="region of interest" description="Disordered" evidence="3">
    <location>
        <begin position="700"/>
        <end position="744"/>
    </location>
</feature>
<evidence type="ECO:0000313" key="6">
    <source>
        <dbReference type="Proteomes" id="UP001189624"/>
    </source>
</evidence>
<proteinExistence type="inferred from homology"/>
<protein>
    <submittedName>
        <fullName evidence="5">Uncharacterized protein</fullName>
    </submittedName>
</protein>
<evidence type="ECO:0000256" key="2">
    <source>
        <dbReference type="ARBA" id="ARBA00023306"/>
    </source>
</evidence>
<sequence length="942" mass="104308">MFWKLASISSSSPVEVILDKENFTLEELLDEEEIIQECKALNSRLINLYVSYHFNIIEFFLPLTNFPILVRMLLVFDKVQSFDLSSCPYLVVYPGLVVIVSFLHISVLNFTFSLSGSIIAELLKAQAGSCIADLRDRTQVEQLLRYIVEEPQEDAENKRVFKFPFIACEIFTCEIDVILKTLVDEEELMNLLFSFLEPDRSHSTLLAGYFSKVVICLMIRKTVPLMNYVQAHQHVFRQLVDLIGITSIMEVLVRLVGADDHVYPNFIDVMQWLAESNLLEMIVDKLSPSSPPEVHANVAETLCTITRVASSSSTLSIKLSSPSFVAKILGYALEDSQSKSSLVNSLSVCISLLDPKKSAISSPFFHSFRSQNMYEPPIPVNPDTIGAMLPKLGELLVLLDVSSDSKVLPTTYGELRPPLGKHRLKTVEFIAVLLKTGNEMAEKELANSGTIRRVIDLFFEYPYNNSLHHHVESIISSCLESKSIAIINHVLRECDLVGRFLQADKHSVLSAESNQPTVPAAGKQGTRIGNIGHITRIFNKLVHLAHNQSHIKTCLQENSEWNEWQATVLQQRNVVENVHRWACGRPTALQDRMRDSDDEDLHDRDYDVAALANNLSQAFRYKIYGNDDNEEEHGGLDRDDEDVYFDNDSAEVVISSLRLGDDQGSNLFTNSNWFAFQDDRIGDVPGGTSSSEMMDEIKLNATSNGGNNSSDDEVVVGEDEELADSKSPVNGTSSSSTDFFSGLSGSDSLNRGSVEFESEKTSPSHDMGFFKFEAPDNEDLFGDRPLPGWVGWGEPSDMQNSGSSRNPFLDHDESGSTLPINPQVDSLVLNSPSNGESVPPSNGSPITTDSISGSSDSSSTSVAVPSLFEEDVEFVGVELEGTEKAMEQALKEGTVGEAGALKRNLVSKVTEKENSEEGGSPGVKDFNDANYWRVDKEVAVLE</sequence>
<keyword evidence="4" id="KW-0472">Membrane</keyword>
<evidence type="ECO:0000256" key="3">
    <source>
        <dbReference type="SAM" id="MobiDB-lite"/>
    </source>
</evidence>
<feature type="compositionally biased region" description="Polar residues" evidence="3">
    <location>
        <begin position="797"/>
        <end position="806"/>
    </location>
</feature>